<keyword evidence="6 11" id="KW-0732">Signal</keyword>
<sequence>MKKTLLAAALMAGFAGVAHAETSVTLYGILDGGIGYQKFKATEDYTSNGNGGSYEQKKTGMINGIQSGNRWGLKGSEDLGDGLRAVFQLESGFDLSTGKSAQGGRLFGRQATLGLAGDSWGQLDFGRQTNIASKYLPGVADPFGGGFDQANIGGAFTAANTTRYDNMVMYQTPNFSGFQFGVGYSFNTDGSQVAKINEVNNINDGLERNQRAVTTGLRYVNGPIGVALTYDQYKTAEGRAVVNGPVSGGDTVKSWNIGGSYDFEVVKAYLAFGQTRDGLFAAQSYSGFGLGDVLAAYNNPSLDGLKVNSYLVGLSAPVGAGTVMGSWTMADPRSAPDVLASSNLSWEMKKQHTFSLGYSHPLSKRTNVYAIGSYAKNVYFLPDAKSTLIGVGLRHQF</sequence>
<reference evidence="13" key="1">
    <citation type="submission" date="2022-11" db="EMBL/GenBank/DDBJ databases">
        <title>Biodiversity and phylogenetic relationships of bacteria.</title>
        <authorList>
            <person name="Machado R.A.R."/>
            <person name="Bhat A."/>
            <person name="Loulou A."/>
            <person name="Kallel S."/>
        </authorList>
    </citation>
    <scope>NUCLEOTIDE SEQUENCE</scope>
    <source>
        <strain evidence="13">DSM 16503</strain>
    </source>
</reference>
<evidence type="ECO:0000256" key="3">
    <source>
        <dbReference type="ARBA" id="ARBA00022448"/>
    </source>
</evidence>
<comment type="subcellular location">
    <subcellularLocation>
        <location evidence="1">Cell outer membrane</location>
        <topology evidence="1">Multi-pass membrane protein</topology>
    </subcellularLocation>
</comment>
<evidence type="ECO:0000256" key="7">
    <source>
        <dbReference type="ARBA" id="ARBA00023065"/>
    </source>
</evidence>
<keyword evidence="9" id="KW-0472">Membrane</keyword>
<dbReference type="InterPro" id="IPR023614">
    <property type="entry name" value="Porin_dom_sf"/>
</dbReference>
<evidence type="ECO:0000256" key="10">
    <source>
        <dbReference type="ARBA" id="ARBA00023237"/>
    </source>
</evidence>
<dbReference type="GO" id="GO:0046930">
    <property type="term" value="C:pore complex"/>
    <property type="evidence" value="ECO:0007669"/>
    <property type="project" value="UniProtKB-KW"/>
</dbReference>
<gene>
    <name evidence="13" type="ORF">OSH02_03070</name>
</gene>
<evidence type="ECO:0000259" key="12">
    <source>
        <dbReference type="Pfam" id="PF13609"/>
    </source>
</evidence>
<dbReference type="InterPro" id="IPR050298">
    <property type="entry name" value="Gram-neg_bact_OMP"/>
</dbReference>
<evidence type="ECO:0000313" key="13">
    <source>
        <dbReference type="EMBL" id="MCX5564328.1"/>
    </source>
</evidence>
<evidence type="ECO:0000256" key="11">
    <source>
        <dbReference type="SAM" id="SignalP"/>
    </source>
</evidence>
<dbReference type="Gene3D" id="2.40.160.10">
    <property type="entry name" value="Porin"/>
    <property type="match status" value="1"/>
</dbReference>
<dbReference type="InterPro" id="IPR002299">
    <property type="entry name" value="Porin_Neis"/>
</dbReference>
<comment type="caution">
    <text evidence="13">The sequence shown here is derived from an EMBL/GenBank/DDBJ whole genome shotgun (WGS) entry which is preliminary data.</text>
</comment>
<feature type="chain" id="PRO_5043431382" evidence="11">
    <location>
        <begin position="21"/>
        <end position="397"/>
    </location>
</feature>
<dbReference type="PANTHER" id="PTHR34501">
    <property type="entry name" value="PROTEIN YDDL-RELATED"/>
    <property type="match status" value="1"/>
</dbReference>
<organism evidence="13 14">
    <name type="scientific">Alcaligenes phenolicus</name>
    <dbReference type="NCBI Taxonomy" id="232846"/>
    <lineage>
        <taxon>Bacteria</taxon>
        <taxon>Pseudomonadati</taxon>
        <taxon>Pseudomonadota</taxon>
        <taxon>Betaproteobacteria</taxon>
        <taxon>Burkholderiales</taxon>
        <taxon>Alcaligenaceae</taxon>
        <taxon>Alcaligenes</taxon>
    </lineage>
</organism>
<evidence type="ECO:0000256" key="9">
    <source>
        <dbReference type="ARBA" id="ARBA00023136"/>
    </source>
</evidence>
<dbReference type="EMBL" id="JAPKNB010000002">
    <property type="protein sequence ID" value="MCX5564328.1"/>
    <property type="molecule type" value="Genomic_DNA"/>
</dbReference>
<proteinExistence type="predicted"/>
<comment type="subunit">
    <text evidence="2">Homotrimer.</text>
</comment>
<evidence type="ECO:0000256" key="4">
    <source>
        <dbReference type="ARBA" id="ARBA00022452"/>
    </source>
</evidence>
<dbReference type="Proteomes" id="UP001208074">
    <property type="component" value="Unassembled WGS sequence"/>
</dbReference>
<dbReference type="CDD" id="cd00342">
    <property type="entry name" value="gram_neg_porins"/>
    <property type="match status" value="1"/>
</dbReference>
<evidence type="ECO:0000313" key="14">
    <source>
        <dbReference type="Proteomes" id="UP001208074"/>
    </source>
</evidence>
<keyword evidence="10" id="KW-0998">Cell outer membrane</keyword>
<keyword evidence="4" id="KW-1134">Transmembrane beta strand</keyword>
<evidence type="ECO:0000256" key="1">
    <source>
        <dbReference type="ARBA" id="ARBA00004571"/>
    </source>
</evidence>
<keyword evidence="5" id="KW-0812">Transmembrane</keyword>
<dbReference type="PANTHER" id="PTHR34501:SF9">
    <property type="entry name" value="MAJOR OUTER MEMBRANE PROTEIN P.IA"/>
    <property type="match status" value="1"/>
</dbReference>
<dbReference type="AlphaFoldDB" id="A0AAW5VTX2"/>
<protein>
    <submittedName>
        <fullName evidence="13">Porin</fullName>
    </submittedName>
</protein>
<name>A0AAW5VTX2_9BURK</name>
<dbReference type="PRINTS" id="PR00184">
    <property type="entry name" value="NEISSPPORIN"/>
</dbReference>
<evidence type="ECO:0000256" key="5">
    <source>
        <dbReference type="ARBA" id="ARBA00022692"/>
    </source>
</evidence>
<evidence type="ECO:0000256" key="8">
    <source>
        <dbReference type="ARBA" id="ARBA00023114"/>
    </source>
</evidence>
<feature type="signal peptide" evidence="11">
    <location>
        <begin position="1"/>
        <end position="20"/>
    </location>
</feature>
<accession>A0AAW5VTX2</accession>
<dbReference type="SUPFAM" id="SSF56935">
    <property type="entry name" value="Porins"/>
    <property type="match status" value="1"/>
</dbReference>
<dbReference type="Pfam" id="PF13609">
    <property type="entry name" value="Porin_4"/>
    <property type="match status" value="1"/>
</dbReference>
<feature type="domain" description="Porin" evidence="12">
    <location>
        <begin position="7"/>
        <end position="377"/>
    </location>
</feature>
<keyword evidence="7" id="KW-0406">Ion transport</keyword>
<dbReference type="GO" id="GO:0015288">
    <property type="term" value="F:porin activity"/>
    <property type="evidence" value="ECO:0007669"/>
    <property type="project" value="UniProtKB-KW"/>
</dbReference>
<dbReference type="GO" id="GO:0006811">
    <property type="term" value="P:monoatomic ion transport"/>
    <property type="evidence" value="ECO:0007669"/>
    <property type="project" value="UniProtKB-KW"/>
</dbReference>
<keyword evidence="3" id="KW-0813">Transport</keyword>
<dbReference type="InterPro" id="IPR033900">
    <property type="entry name" value="Gram_neg_porin_domain"/>
</dbReference>
<dbReference type="GO" id="GO:0009279">
    <property type="term" value="C:cell outer membrane"/>
    <property type="evidence" value="ECO:0007669"/>
    <property type="project" value="UniProtKB-SubCell"/>
</dbReference>
<dbReference type="RefSeq" id="WP_026483140.1">
    <property type="nucleotide sequence ID" value="NZ_JAPKNB010000002.1"/>
</dbReference>
<keyword evidence="8" id="KW-0626">Porin</keyword>
<evidence type="ECO:0000256" key="2">
    <source>
        <dbReference type="ARBA" id="ARBA00011233"/>
    </source>
</evidence>
<evidence type="ECO:0000256" key="6">
    <source>
        <dbReference type="ARBA" id="ARBA00022729"/>
    </source>
</evidence>